<dbReference type="InterPro" id="IPR046863">
    <property type="entry name" value="MbnP-like_dom"/>
</dbReference>
<dbReference type="eggNOG" id="ENOG5032UQN">
    <property type="taxonomic scope" value="Bacteria"/>
</dbReference>
<dbReference type="RefSeq" id="WP_009836383.1">
    <property type="nucleotide sequence ID" value="NZ_AAOH01000001.1"/>
</dbReference>
<proteinExistence type="predicted"/>
<dbReference type="OrthoDB" id="64245at2"/>
<evidence type="ECO:0000313" key="2">
    <source>
        <dbReference type="EMBL" id="EAR30082.1"/>
    </source>
</evidence>
<dbReference type="PROSITE" id="PS51257">
    <property type="entry name" value="PROKAR_LIPOPROTEIN"/>
    <property type="match status" value="1"/>
</dbReference>
<dbReference type="HOGENOM" id="CLU_078774_0_0_6"/>
<dbReference type="Proteomes" id="UP000006201">
    <property type="component" value="Unassembled WGS sequence"/>
</dbReference>
<comment type="caution">
    <text evidence="2">The sequence shown here is derived from an EMBL/GenBank/DDBJ whole genome shotgun (WGS) entry which is preliminary data.</text>
</comment>
<protein>
    <recommendedName>
        <fullName evidence="1">Copper-binding protein MbnP-like domain-containing protein</fullName>
    </recommendedName>
</protein>
<organism evidence="2 3">
    <name type="scientific">Pseudoalteromonas tunicata D2</name>
    <dbReference type="NCBI Taxonomy" id="87626"/>
    <lineage>
        <taxon>Bacteria</taxon>
        <taxon>Pseudomonadati</taxon>
        <taxon>Pseudomonadota</taxon>
        <taxon>Gammaproteobacteria</taxon>
        <taxon>Alteromonadales</taxon>
        <taxon>Pseudoalteromonadaceae</taxon>
        <taxon>Pseudoalteromonas</taxon>
    </lineage>
</organism>
<dbReference type="Pfam" id="PF20243">
    <property type="entry name" value="MbnP"/>
    <property type="match status" value="1"/>
</dbReference>
<evidence type="ECO:0000313" key="3">
    <source>
        <dbReference type="Proteomes" id="UP000006201"/>
    </source>
</evidence>
<keyword evidence="3" id="KW-1185">Reference proteome</keyword>
<dbReference type="NCBIfam" id="TIGR04052">
    <property type="entry name" value="MbnP_like_WxW"/>
    <property type="match status" value="1"/>
</dbReference>
<evidence type="ECO:0000259" key="1">
    <source>
        <dbReference type="Pfam" id="PF20243"/>
    </source>
</evidence>
<dbReference type="STRING" id="87626.PTD2_00896"/>
<sequence length="250" mass="28418">MYFYKRLACAVGCLLLVACQPETPVTFKFIPVYNGAPIECEKTWQHQQQTGWQIRTLQFFVTNLTLENDMQKQEFSLQTTVNSNPTIGLVGGQCQQSDYWQLSALSAPDFEEGTLSFDLGVPFELNHNNPLRAPAPLDQADMFWSWQMGHKFLRLDVANPSDARSFSYHLGSTGCDAVSSLRAPKTPCQHPNLVTITLKDFKVNQPIYLDLAVLLKDVTLNQDNRCMSEQNNPVCLRLFGQLQRDKVFYQ</sequence>
<accession>A4C3F0</accession>
<dbReference type="EMBL" id="AAOH01000001">
    <property type="protein sequence ID" value="EAR30082.1"/>
    <property type="molecule type" value="Genomic_DNA"/>
</dbReference>
<feature type="domain" description="Copper-binding protein MbnP-like" evidence="1">
    <location>
        <begin position="23"/>
        <end position="228"/>
    </location>
</feature>
<reference evidence="2 3" key="1">
    <citation type="submission" date="2006-02" db="EMBL/GenBank/DDBJ databases">
        <authorList>
            <person name="Moran M.A."/>
            <person name="Kjelleberg S."/>
            <person name="Egan S."/>
            <person name="Saunders N."/>
            <person name="Thomas T."/>
            <person name="Ferriera S."/>
            <person name="Johnson J."/>
            <person name="Kravitz S."/>
            <person name="Halpern A."/>
            <person name="Remington K."/>
            <person name="Beeson K."/>
            <person name="Tran B."/>
            <person name="Rogers Y.-H."/>
            <person name="Friedman R."/>
            <person name="Venter J.C."/>
        </authorList>
    </citation>
    <scope>NUCLEOTIDE SEQUENCE [LARGE SCALE GENOMIC DNA]</scope>
    <source>
        <strain evidence="2 3">D2</strain>
    </source>
</reference>
<name>A4C3F0_9GAMM</name>
<dbReference type="InterPro" id="IPR023977">
    <property type="entry name" value="MbnP-like"/>
</dbReference>
<gene>
    <name evidence="2" type="ORF">PTD2_00896</name>
</gene>
<dbReference type="AlphaFoldDB" id="A4C3F0"/>